<evidence type="ECO:0000313" key="1">
    <source>
        <dbReference type="EMBL" id="KAB8240860.1"/>
    </source>
</evidence>
<dbReference type="EMBL" id="ML734714">
    <property type="protein sequence ID" value="KAB8240860.1"/>
    <property type="molecule type" value="Genomic_DNA"/>
</dbReference>
<sequence length="289" mass="32019">MFAAKVENTKLQQIAVGLGSCGERNPTTYSSPGNGNGILGQYFPSGAARSRSIFWLITTLEPTPPETNTQNPDRDQFADYYLNLLHPARNIERCGTPVSFHGEKLAWRKDESQTSPWNSPGPNHQGVTGFMTGMMNSADFGITEVGLSNPGETQSSFFTKRAIQYVLLPRKTTDELVDAYWKLVYPPHPFLDRYALGNCYESVWTGSGTTADDIALLCSMNVIFALCAQLSGIIEPERRREKAHIYFVRAESIRENRRKYEGLVLCALGGKGINEPWENGGRTAKGLIA</sequence>
<dbReference type="VEuPathDB" id="FungiDB:AFLA_005406"/>
<proteinExistence type="predicted"/>
<reference evidence="1" key="1">
    <citation type="submission" date="2019-04" db="EMBL/GenBank/DDBJ databases">
        <title>Friends and foes A comparative genomics study of 23 Aspergillus species from section Flavi.</title>
        <authorList>
            <consortium name="DOE Joint Genome Institute"/>
            <person name="Kjaerbolling I."/>
            <person name="Vesth T."/>
            <person name="Frisvad J.C."/>
            <person name="Nybo J.L."/>
            <person name="Theobald S."/>
            <person name="Kildgaard S."/>
            <person name="Isbrandt T."/>
            <person name="Kuo A."/>
            <person name="Sato A."/>
            <person name="Lyhne E.K."/>
            <person name="Kogle M.E."/>
            <person name="Wiebenga A."/>
            <person name="Kun R.S."/>
            <person name="Lubbers R.J."/>
            <person name="Makela M.R."/>
            <person name="Barry K."/>
            <person name="Chovatia M."/>
            <person name="Clum A."/>
            <person name="Daum C."/>
            <person name="Haridas S."/>
            <person name="He G."/>
            <person name="LaButti K."/>
            <person name="Lipzen A."/>
            <person name="Mondo S."/>
            <person name="Riley R."/>
            <person name="Salamov A."/>
            <person name="Simmons B.A."/>
            <person name="Magnuson J.K."/>
            <person name="Henrissat B."/>
            <person name="Mortensen U.H."/>
            <person name="Larsen T.O."/>
            <person name="Devries R.P."/>
            <person name="Grigoriev I.V."/>
            <person name="Machida M."/>
            <person name="Baker S.E."/>
            <person name="Andersen M.R."/>
        </authorList>
    </citation>
    <scope>NUCLEOTIDE SEQUENCE [LARGE SCALE GENOMIC DNA]</scope>
    <source>
        <strain evidence="1">CBS 121.62</strain>
    </source>
</reference>
<dbReference type="VEuPathDB" id="FungiDB:F9C07_6956"/>
<dbReference type="PROSITE" id="PS51257">
    <property type="entry name" value="PROKAR_LIPOPROTEIN"/>
    <property type="match status" value="1"/>
</dbReference>
<dbReference type="CDD" id="cd12148">
    <property type="entry name" value="fungal_TF_MHR"/>
    <property type="match status" value="1"/>
</dbReference>
<accession>A0A5N6GIA0</accession>
<gene>
    <name evidence="1" type="ORF">BDV35DRAFT_385475</name>
</gene>
<organism evidence="1">
    <name type="scientific">Aspergillus flavus</name>
    <dbReference type="NCBI Taxonomy" id="5059"/>
    <lineage>
        <taxon>Eukaryota</taxon>
        <taxon>Fungi</taxon>
        <taxon>Dikarya</taxon>
        <taxon>Ascomycota</taxon>
        <taxon>Pezizomycotina</taxon>
        <taxon>Eurotiomycetes</taxon>
        <taxon>Eurotiomycetidae</taxon>
        <taxon>Eurotiales</taxon>
        <taxon>Aspergillaceae</taxon>
        <taxon>Aspergillus</taxon>
        <taxon>Aspergillus subgen. Circumdati</taxon>
    </lineage>
</organism>
<protein>
    <recommendedName>
        <fullName evidence="2">Transcription factor domain-containing protein</fullName>
    </recommendedName>
</protein>
<dbReference type="AlphaFoldDB" id="A0A5N6GIA0"/>
<name>A0A5N6GIA0_ASPFL</name>
<evidence type="ECO:0008006" key="2">
    <source>
        <dbReference type="Google" id="ProtNLM"/>
    </source>
</evidence>
<dbReference type="Proteomes" id="UP000325434">
    <property type="component" value="Unassembled WGS sequence"/>
</dbReference>